<dbReference type="Proteomes" id="UP001633002">
    <property type="component" value="Unassembled WGS sequence"/>
</dbReference>
<dbReference type="AlphaFoldDB" id="A0ABD3HYY5"/>
<evidence type="ECO:0000256" key="1">
    <source>
        <dbReference type="SAM" id="MobiDB-lite"/>
    </source>
</evidence>
<protein>
    <recommendedName>
        <fullName evidence="2">Reverse transcriptase zinc-binding domain-containing protein</fullName>
    </recommendedName>
</protein>
<feature type="region of interest" description="Disordered" evidence="1">
    <location>
        <begin position="333"/>
        <end position="375"/>
    </location>
</feature>
<name>A0ABD3HYY5_9MARC</name>
<gene>
    <name evidence="3" type="ORF">R1sor_009813</name>
</gene>
<reference evidence="3 4" key="1">
    <citation type="submission" date="2024-09" db="EMBL/GenBank/DDBJ databases">
        <title>Chromosome-scale assembly of Riccia sorocarpa.</title>
        <authorList>
            <person name="Paukszto L."/>
        </authorList>
    </citation>
    <scope>NUCLEOTIDE SEQUENCE [LARGE SCALE GENOMIC DNA]</scope>
    <source>
        <strain evidence="3">LP-2024</strain>
        <tissue evidence="3">Aerial parts of the thallus</tissue>
    </source>
</reference>
<accession>A0ABD3HYY5</accession>
<feature type="compositionally biased region" description="Basic and acidic residues" evidence="1">
    <location>
        <begin position="357"/>
        <end position="369"/>
    </location>
</feature>
<evidence type="ECO:0000313" key="4">
    <source>
        <dbReference type="Proteomes" id="UP001633002"/>
    </source>
</evidence>
<keyword evidence="4" id="KW-1185">Reference proteome</keyword>
<organism evidence="3 4">
    <name type="scientific">Riccia sorocarpa</name>
    <dbReference type="NCBI Taxonomy" id="122646"/>
    <lineage>
        <taxon>Eukaryota</taxon>
        <taxon>Viridiplantae</taxon>
        <taxon>Streptophyta</taxon>
        <taxon>Embryophyta</taxon>
        <taxon>Marchantiophyta</taxon>
        <taxon>Marchantiopsida</taxon>
        <taxon>Marchantiidae</taxon>
        <taxon>Marchantiales</taxon>
        <taxon>Ricciaceae</taxon>
        <taxon>Riccia</taxon>
    </lineage>
</organism>
<proteinExistence type="predicted"/>
<sequence>MGTRQKCDSQSGATCSSQCRVVASLVGFCRKYSLDCISDLMEPSGQRKLLVGLERAIDPNDEGYRNLNRLIGWLQGTKLTRGKLQDSDGWWWCDGDAKTPGWSAPNKTWRKILSKSHYSEDALLRKWPDGGDGTRWQIRWKQLWQGKHTERNRIWFWRILWHAFFTGERAEKMRVSDGICARCERCIESTSHLFWQCPRVRPRWNEVMEMGRLYGTGQIYPSFLQTLDHALENQDSNPAGFLFVITHTRAIWRERNDCIFRGKNSRIPPQEITREVIRELEALGDRRTQEVRRNLIAREIKRLSVMVDRAELSQHYDTPQDWQREEETLISEAAEDDTDDHQSESDLEVGNMSGRSGDNRDTLDIDDSSRMSGVPEKEEIEAVIFGMKNKKAPRDDGLTVEVVKVCWEFVGMDLVCLVHTIWMKHRLLQSDMQAVIKLLPKSGDRKQL</sequence>
<evidence type="ECO:0000259" key="2">
    <source>
        <dbReference type="Pfam" id="PF13966"/>
    </source>
</evidence>
<dbReference type="InterPro" id="IPR026960">
    <property type="entry name" value="RVT-Znf"/>
</dbReference>
<evidence type="ECO:0000313" key="3">
    <source>
        <dbReference type="EMBL" id="KAL3695737.1"/>
    </source>
</evidence>
<dbReference type="EMBL" id="JBJQOH010000002">
    <property type="protein sequence ID" value="KAL3695737.1"/>
    <property type="molecule type" value="Genomic_DNA"/>
</dbReference>
<feature type="domain" description="Reverse transcriptase zinc-binding" evidence="2">
    <location>
        <begin position="139"/>
        <end position="204"/>
    </location>
</feature>
<dbReference type="Pfam" id="PF13966">
    <property type="entry name" value="zf-RVT"/>
    <property type="match status" value="1"/>
</dbReference>
<comment type="caution">
    <text evidence="3">The sequence shown here is derived from an EMBL/GenBank/DDBJ whole genome shotgun (WGS) entry which is preliminary data.</text>
</comment>